<feature type="transmembrane region" description="Helical" evidence="8">
    <location>
        <begin position="277"/>
        <end position="308"/>
    </location>
</feature>
<gene>
    <name evidence="9" type="ORF">RMCB_4635</name>
</gene>
<keyword evidence="4 8" id="KW-0812">Transmembrane</keyword>
<dbReference type="Pfam" id="PF02133">
    <property type="entry name" value="Transp_cyt_pur"/>
    <property type="match status" value="1"/>
</dbReference>
<dbReference type="PANTHER" id="PTHR31806:SF1">
    <property type="entry name" value="PURINE-CYTOSINE PERMEASE FCY2-RELATED"/>
    <property type="match status" value="1"/>
</dbReference>
<evidence type="ECO:0000256" key="6">
    <source>
        <dbReference type="ARBA" id="ARBA00023136"/>
    </source>
</evidence>
<feature type="transmembrane region" description="Helical" evidence="8">
    <location>
        <begin position="55"/>
        <end position="76"/>
    </location>
</feature>
<evidence type="ECO:0000256" key="3">
    <source>
        <dbReference type="ARBA" id="ARBA00022448"/>
    </source>
</evidence>
<keyword evidence="3 7" id="KW-0813">Transport</keyword>
<dbReference type="InterPro" id="IPR001248">
    <property type="entry name" value="Pur-cyt_permease"/>
</dbReference>
<dbReference type="PANTHER" id="PTHR31806">
    <property type="entry name" value="PURINE-CYTOSINE PERMEASE FCY2-RELATED"/>
    <property type="match status" value="1"/>
</dbReference>
<feature type="transmembrane region" description="Helical" evidence="8">
    <location>
        <begin position="424"/>
        <end position="446"/>
    </location>
</feature>
<reference evidence="10" key="1">
    <citation type="journal article" date="2016" name="Genome Announc.">
        <title>Draft Genome Sequences of Five Rapidly Growing Mycobacterium Species, M. thermoresistibile, M. fortuitum subsp. acetamidolyticum, M. canariasense, M. brisbanense, and M. novocastrense.</title>
        <authorList>
            <person name="Katahira K."/>
            <person name="Ogura Y."/>
            <person name="Gotoh Y."/>
            <person name="Hayashi T."/>
        </authorList>
    </citation>
    <scope>NUCLEOTIDE SEQUENCE [LARGE SCALE GENOMIC DNA]</scope>
    <source>
        <strain evidence="10">JCM15654</strain>
    </source>
</reference>
<feature type="transmembrane region" description="Helical" evidence="8">
    <location>
        <begin position="97"/>
        <end position="118"/>
    </location>
</feature>
<dbReference type="EMBL" id="BCSX01000040">
    <property type="protein sequence ID" value="GAS90539.1"/>
    <property type="molecule type" value="Genomic_DNA"/>
</dbReference>
<proteinExistence type="inferred from homology"/>
<feature type="transmembrane region" description="Helical" evidence="8">
    <location>
        <begin position="195"/>
        <end position="215"/>
    </location>
</feature>
<dbReference type="GO" id="GO:0022857">
    <property type="term" value="F:transmembrane transporter activity"/>
    <property type="evidence" value="ECO:0007669"/>
    <property type="project" value="InterPro"/>
</dbReference>
<feature type="transmembrane region" description="Helical" evidence="8">
    <location>
        <begin position="29"/>
        <end position="49"/>
    </location>
</feature>
<feature type="transmembrane region" description="Helical" evidence="8">
    <location>
        <begin position="398"/>
        <end position="418"/>
    </location>
</feature>
<dbReference type="AlphaFoldDB" id="A0A100W2P2"/>
<evidence type="ECO:0000313" key="10">
    <source>
        <dbReference type="Proteomes" id="UP000069620"/>
    </source>
</evidence>
<reference evidence="10" key="2">
    <citation type="submission" date="2016-02" db="EMBL/GenBank/DDBJ databases">
        <title>Draft genome sequence of five rapidly growing Mycobacterium species.</title>
        <authorList>
            <person name="Katahira K."/>
            <person name="Gotou Y."/>
            <person name="Iida K."/>
            <person name="Ogura Y."/>
            <person name="Hayashi T."/>
        </authorList>
    </citation>
    <scope>NUCLEOTIDE SEQUENCE [LARGE SCALE GENOMIC DNA]</scope>
    <source>
        <strain evidence="10">JCM15654</strain>
    </source>
</reference>
<sequence>MAVELVEDRSFDYVPPSARTGSLWSQTQLWFMINASFLTASTGALGSLAGLGLRWSITAIVLGSVFGTLFQAFHGAQGPRMGLPQMIQSRAQFGTRGAVLPLVAATLVQFGFAIFYVQTGAASIHVITTGIALPVLSLGVGVVALLVATIGYQVVLRAEKTVSYLMLAALVVLSVCAFSYLPIGNYLGVADFGLAPFLLQFAASATFQIAVAPVVSDYTRYLPEWISGWKVSATVFGGTLLSAIWIEILGAILAIAYPDASTVAGFDQLAGNMSPALAGVMMVVSLLTCLNAVAVAFYSGSIAFLTAVEGFRRFTSTFKVRAAAIVSLGSIAIFASLFVPENALNAFSVFLAILTYFLIPWTAVNLIDYYIVRRGILSISDILKTDGGIYGRWGRSGMISYTVGFIAMIPFFSTSVWVGPAAAAIGGADFSFAVGLFVSGGLYLFLSRDFDREAEYRLVARSAINTIDTRVTATSSPVGGR</sequence>
<protein>
    <submittedName>
        <fullName evidence="9">Cytosine/purine/uracil/thiamine/allantoin permease family protein</fullName>
    </submittedName>
</protein>
<dbReference type="RefSeq" id="WP_062830660.1">
    <property type="nucleotide sequence ID" value="NZ_BCSX01000040.1"/>
</dbReference>
<keyword evidence="10" id="KW-1185">Reference proteome</keyword>
<evidence type="ECO:0000256" key="5">
    <source>
        <dbReference type="ARBA" id="ARBA00022989"/>
    </source>
</evidence>
<keyword evidence="6 7" id="KW-0472">Membrane</keyword>
<comment type="subcellular location">
    <subcellularLocation>
        <location evidence="1">Membrane</location>
        <topology evidence="1">Multi-pass membrane protein</topology>
    </subcellularLocation>
</comment>
<dbReference type="Proteomes" id="UP000069620">
    <property type="component" value="Unassembled WGS sequence"/>
</dbReference>
<evidence type="ECO:0000313" key="9">
    <source>
        <dbReference type="EMBL" id="GAS90539.1"/>
    </source>
</evidence>
<evidence type="ECO:0000256" key="4">
    <source>
        <dbReference type="ARBA" id="ARBA00022692"/>
    </source>
</evidence>
<feature type="transmembrane region" description="Helical" evidence="8">
    <location>
        <begin position="164"/>
        <end position="183"/>
    </location>
</feature>
<dbReference type="InterPro" id="IPR026030">
    <property type="entry name" value="Pur-cyt_permease_Fcy2/21/22"/>
</dbReference>
<feature type="transmembrane region" description="Helical" evidence="8">
    <location>
        <begin position="346"/>
        <end position="367"/>
    </location>
</feature>
<comment type="caution">
    <text evidence="9">The sequence shown here is derived from an EMBL/GenBank/DDBJ whole genome shotgun (WGS) entry which is preliminary data.</text>
</comment>
<feature type="transmembrane region" description="Helical" evidence="8">
    <location>
        <begin position="124"/>
        <end position="152"/>
    </location>
</feature>
<evidence type="ECO:0000256" key="1">
    <source>
        <dbReference type="ARBA" id="ARBA00004141"/>
    </source>
</evidence>
<evidence type="ECO:0000256" key="2">
    <source>
        <dbReference type="ARBA" id="ARBA00008974"/>
    </source>
</evidence>
<dbReference type="Gene3D" id="1.10.4160.10">
    <property type="entry name" value="Hydantoin permease"/>
    <property type="match status" value="1"/>
</dbReference>
<feature type="transmembrane region" description="Helical" evidence="8">
    <location>
        <begin position="320"/>
        <end position="340"/>
    </location>
</feature>
<accession>A0A100W2P2</accession>
<organism evidence="9 10">
    <name type="scientific">Mycolicibacterium brisbanense</name>
    <dbReference type="NCBI Taxonomy" id="146020"/>
    <lineage>
        <taxon>Bacteria</taxon>
        <taxon>Bacillati</taxon>
        <taxon>Actinomycetota</taxon>
        <taxon>Actinomycetes</taxon>
        <taxon>Mycobacteriales</taxon>
        <taxon>Mycobacteriaceae</taxon>
        <taxon>Mycolicibacterium</taxon>
    </lineage>
</organism>
<evidence type="ECO:0000256" key="8">
    <source>
        <dbReference type="SAM" id="Phobius"/>
    </source>
</evidence>
<dbReference type="OrthoDB" id="9809167at2"/>
<dbReference type="PIRSF" id="PIRSF002744">
    <property type="entry name" value="Pur-cyt_permease"/>
    <property type="match status" value="1"/>
</dbReference>
<comment type="similarity">
    <text evidence="2 7">Belongs to the purine-cytosine permease (2.A.39) family.</text>
</comment>
<dbReference type="GO" id="GO:0005886">
    <property type="term" value="C:plasma membrane"/>
    <property type="evidence" value="ECO:0007669"/>
    <property type="project" value="TreeGrafter"/>
</dbReference>
<dbReference type="STRING" id="146020.RMCB_4635"/>
<keyword evidence="5 8" id="KW-1133">Transmembrane helix</keyword>
<name>A0A100W2P2_9MYCO</name>
<evidence type="ECO:0000256" key="7">
    <source>
        <dbReference type="PIRNR" id="PIRNR002744"/>
    </source>
</evidence>
<feature type="transmembrane region" description="Helical" evidence="8">
    <location>
        <begin position="235"/>
        <end position="257"/>
    </location>
</feature>